<keyword evidence="6" id="KW-1185">Reference proteome</keyword>
<dbReference type="SUPFAM" id="SSF46894">
    <property type="entry name" value="C-terminal effector domain of the bipartite response regulators"/>
    <property type="match status" value="1"/>
</dbReference>
<dbReference type="PROSITE" id="PS00622">
    <property type="entry name" value="HTH_LUXR_1"/>
    <property type="match status" value="1"/>
</dbReference>
<keyword evidence="2" id="KW-0238">DNA-binding</keyword>
<feature type="domain" description="HTH luxR-type" evidence="4">
    <location>
        <begin position="186"/>
        <end position="251"/>
    </location>
</feature>
<dbReference type="SMART" id="SM00421">
    <property type="entry name" value="HTH_LUXR"/>
    <property type="match status" value="1"/>
</dbReference>
<reference evidence="5" key="1">
    <citation type="submission" date="2022-01" db="EMBL/GenBank/DDBJ databases">
        <title>Pseudomonas sp. nov. isolated from Antarctic regolith.</title>
        <authorList>
            <person name="Novakova D."/>
            <person name="Sedlar K."/>
        </authorList>
    </citation>
    <scope>NUCLEOTIDE SEQUENCE</scope>
    <source>
        <strain evidence="5">P2647</strain>
    </source>
</reference>
<evidence type="ECO:0000313" key="5">
    <source>
        <dbReference type="EMBL" id="MCF7543625.1"/>
    </source>
</evidence>
<keyword evidence="3" id="KW-0804">Transcription</keyword>
<dbReference type="PANTHER" id="PTHR44688:SF16">
    <property type="entry name" value="DNA-BINDING TRANSCRIPTIONAL ACTIVATOR DEVR_DOSR"/>
    <property type="match status" value="1"/>
</dbReference>
<dbReference type="CDD" id="cd06170">
    <property type="entry name" value="LuxR_C_like"/>
    <property type="match status" value="1"/>
</dbReference>
<organism evidence="5 6">
    <name type="scientific">Pseudomonas petrae</name>
    <dbReference type="NCBI Taxonomy" id="2912190"/>
    <lineage>
        <taxon>Bacteria</taxon>
        <taxon>Pseudomonadati</taxon>
        <taxon>Pseudomonadota</taxon>
        <taxon>Gammaproteobacteria</taxon>
        <taxon>Pseudomonadales</taxon>
        <taxon>Pseudomonadaceae</taxon>
        <taxon>Pseudomonas</taxon>
    </lineage>
</organism>
<dbReference type="PROSITE" id="PS50043">
    <property type="entry name" value="HTH_LUXR_2"/>
    <property type="match status" value="1"/>
</dbReference>
<sequence>MEKQNAPTSDQGQVGSNSSITAIMRLATDANRSDWERLLNKVMRELGFTRYLVSLGPNLPAEADPLAGIITTFPQQWLEEYRGDRLIEIDPILRHCRRDLVPLFWEKARRRARGRSRQFWQQRERYGLRSGLSVPLRYESQSGTLSVAFEDSPTTEHENFSSPAVFRLFMLIPYLLTGMRNQRQRPAQPRHDLTPREMECLYWASVGKTTWEISQILTCSERTIDFHLLNATRKLGSVNRQQAVSAASARGLFLTAGALPIK</sequence>
<gene>
    <name evidence="5" type="ORF">L4G47_15565</name>
</gene>
<dbReference type="InterPro" id="IPR036388">
    <property type="entry name" value="WH-like_DNA-bd_sf"/>
</dbReference>
<dbReference type="RefSeq" id="WP_237253093.1">
    <property type="nucleotide sequence ID" value="NZ_JAKJXE010000009.1"/>
</dbReference>
<dbReference type="Proteomes" id="UP001162905">
    <property type="component" value="Unassembled WGS sequence"/>
</dbReference>
<dbReference type="EMBL" id="JAKJXH010000015">
    <property type="protein sequence ID" value="MCF7543625.1"/>
    <property type="molecule type" value="Genomic_DNA"/>
</dbReference>
<dbReference type="Gene3D" id="3.30.450.80">
    <property type="entry name" value="Transcription factor LuxR-like, autoinducer-binding domain"/>
    <property type="match status" value="1"/>
</dbReference>
<dbReference type="Pfam" id="PF03472">
    <property type="entry name" value="Autoind_bind"/>
    <property type="match status" value="1"/>
</dbReference>
<dbReference type="PRINTS" id="PR00038">
    <property type="entry name" value="HTHLUXR"/>
</dbReference>
<evidence type="ECO:0000256" key="1">
    <source>
        <dbReference type="ARBA" id="ARBA00023015"/>
    </source>
</evidence>
<dbReference type="Gene3D" id="1.10.10.10">
    <property type="entry name" value="Winged helix-like DNA-binding domain superfamily/Winged helix DNA-binding domain"/>
    <property type="match status" value="1"/>
</dbReference>
<evidence type="ECO:0000256" key="3">
    <source>
        <dbReference type="ARBA" id="ARBA00023163"/>
    </source>
</evidence>
<dbReference type="Pfam" id="PF00196">
    <property type="entry name" value="GerE"/>
    <property type="match status" value="1"/>
</dbReference>
<protein>
    <submittedName>
        <fullName evidence="5">LuxR family transcriptional regulator</fullName>
    </submittedName>
</protein>
<evidence type="ECO:0000259" key="4">
    <source>
        <dbReference type="PROSITE" id="PS50043"/>
    </source>
</evidence>
<accession>A0ABS9I7T9</accession>
<dbReference type="InterPro" id="IPR016032">
    <property type="entry name" value="Sig_transdc_resp-reg_C-effctor"/>
</dbReference>
<comment type="caution">
    <text evidence="5">The sequence shown here is derived from an EMBL/GenBank/DDBJ whole genome shotgun (WGS) entry which is preliminary data.</text>
</comment>
<dbReference type="InterPro" id="IPR005143">
    <property type="entry name" value="TF_LuxR_autoind-bd_dom"/>
</dbReference>
<evidence type="ECO:0000256" key="2">
    <source>
        <dbReference type="ARBA" id="ARBA00023125"/>
    </source>
</evidence>
<proteinExistence type="predicted"/>
<dbReference type="InterPro" id="IPR036693">
    <property type="entry name" value="TF_LuxR_autoind-bd_dom_sf"/>
</dbReference>
<keyword evidence="1" id="KW-0805">Transcription regulation</keyword>
<dbReference type="InterPro" id="IPR000792">
    <property type="entry name" value="Tscrpt_reg_LuxR_C"/>
</dbReference>
<dbReference type="PANTHER" id="PTHR44688">
    <property type="entry name" value="DNA-BINDING TRANSCRIPTIONAL ACTIVATOR DEVR_DOSR"/>
    <property type="match status" value="1"/>
</dbReference>
<evidence type="ECO:0000313" key="6">
    <source>
        <dbReference type="Proteomes" id="UP001162905"/>
    </source>
</evidence>
<dbReference type="SUPFAM" id="SSF75516">
    <property type="entry name" value="Pheromone-binding domain of LuxR-like quorum-sensing transcription factors"/>
    <property type="match status" value="1"/>
</dbReference>
<name>A0ABS9I7T9_9PSED</name>